<evidence type="ECO:0000259" key="2">
    <source>
        <dbReference type="PROSITE" id="PS50882"/>
    </source>
</evidence>
<dbReference type="EMBL" id="KN833461">
    <property type="protein sequence ID" value="KIM71133.1"/>
    <property type="molecule type" value="Genomic_DNA"/>
</dbReference>
<dbReference type="InParanoid" id="A0A0C3ABI9"/>
<keyword evidence="1" id="KW-1133">Transmembrane helix</keyword>
<reference evidence="4" key="2">
    <citation type="submission" date="2015-01" db="EMBL/GenBank/DDBJ databases">
        <title>Evolutionary Origins and Diversification of the Mycorrhizal Mutualists.</title>
        <authorList>
            <consortium name="DOE Joint Genome Institute"/>
            <consortium name="Mycorrhizal Genomics Consortium"/>
            <person name="Kohler A."/>
            <person name="Kuo A."/>
            <person name="Nagy L.G."/>
            <person name="Floudas D."/>
            <person name="Copeland A."/>
            <person name="Barry K.W."/>
            <person name="Cichocki N."/>
            <person name="Veneault-Fourrey C."/>
            <person name="LaButti K."/>
            <person name="Lindquist E.A."/>
            <person name="Lipzen A."/>
            <person name="Lundell T."/>
            <person name="Morin E."/>
            <person name="Murat C."/>
            <person name="Riley R."/>
            <person name="Ohm R."/>
            <person name="Sun H."/>
            <person name="Tunlid A."/>
            <person name="Henrissat B."/>
            <person name="Grigoriev I.V."/>
            <person name="Hibbett D.S."/>
            <person name="Martin F."/>
        </authorList>
    </citation>
    <scope>NUCLEOTIDE SEQUENCE [LARGE SCALE GENOMIC DNA]</scope>
    <source>
        <strain evidence="4">F 1598</strain>
    </source>
</reference>
<protein>
    <recommendedName>
        <fullName evidence="2">YTH domain-containing protein</fullName>
    </recommendedName>
</protein>
<name>A0A0C3ABI9_PILCF</name>
<feature type="transmembrane region" description="Helical" evidence="1">
    <location>
        <begin position="46"/>
        <end position="66"/>
    </location>
</feature>
<keyword evidence="1" id="KW-0812">Transmembrane</keyword>
<evidence type="ECO:0000313" key="4">
    <source>
        <dbReference type="Proteomes" id="UP000054166"/>
    </source>
</evidence>
<dbReference type="InterPro" id="IPR007275">
    <property type="entry name" value="YTH_domain"/>
</dbReference>
<reference evidence="3 4" key="1">
    <citation type="submission" date="2014-04" db="EMBL/GenBank/DDBJ databases">
        <authorList>
            <consortium name="DOE Joint Genome Institute"/>
            <person name="Kuo A."/>
            <person name="Tarkka M."/>
            <person name="Buscot F."/>
            <person name="Kohler A."/>
            <person name="Nagy L.G."/>
            <person name="Floudas D."/>
            <person name="Copeland A."/>
            <person name="Barry K.W."/>
            <person name="Cichocki N."/>
            <person name="Veneault-Fourrey C."/>
            <person name="LaButti K."/>
            <person name="Lindquist E.A."/>
            <person name="Lipzen A."/>
            <person name="Lundell T."/>
            <person name="Morin E."/>
            <person name="Murat C."/>
            <person name="Sun H."/>
            <person name="Tunlid A."/>
            <person name="Henrissat B."/>
            <person name="Grigoriev I.V."/>
            <person name="Hibbett D.S."/>
            <person name="Martin F."/>
            <person name="Nordberg H.P."/>
            <person name="Cantor M.N."/>
            <person name="Hua S.X."/>
        </authorList>
    </citation>
    <scope>NUCLEOTIDE SEQUENCE [LARGE SCALE GENOMIC DNA]</scope>
    <source>
        <strain evidence="3 4">F 1598</strain>
    </source>
</reference>
<keyword evidence="4" id="KW-1185">Reference proteome</keyword>
<proteinExistence type="predicted"/>
<gene>
    <name evidence="3" type="ORF">PILCRDRAFT_830526</name>
</gene>
<evidence type="ECO:0000256" key="1">
    <source>
        <dbReference type="SAM" id="Phobius"/>
    </source>
</evidence>
<evidence type="ECO:0000313" key="3">
    <source>
        <dbReference type="EMBL" id="KIM71133.1"/>
    </source>
</evidence>
<organism evidence="3 4">
    <name type="scientific">Piloderma croceum (strain F 1598)</name>
    <dbReference type="NCBI Taxonomy" id="765440"/>
    <lineage>
        <taxon>Eukaryota</taxon>
        <taxon>Fungi</taxon>
        <taxon>Dikarya</taxon>
        <taxon>Basidiomycota</taxon>
        <taxon>Agaricomycotina</taxon>
        <taxon>Agaricomycetes</taxon>
        <taxon>Agaricomycetidae</taxon>
        <taxon>Atheliales</taxon>
        <taxon>Atheliaceae</taxon>
        <taxon>Piloderma</taxon>
    </lineage>
</organism>
<accession>A0A0C3ABI9</accession>
<sequence length="110" mass="12622">MSTSDSSRPYITYDYLAIPQRAIKRNEVVPKRRPLSHAVWVTGRKAIVMTIFTLLAITHHLVYQYLQGKPHVKSSQRWTSRFATAMFFAFKSCLTLSVGLSFQEALWATV</sequence>
<keyword evidence="1" id="KW-0472">Membrane</keyword>
<feature type="transmembrane region" description="Helical" evidence="1">
    <location>
        <begin position="78"/>
        <end position="102"/>
    </location>
</feature>
<dbReference type="AlphaFoldDB" id="A0A0C3ABI9"/>
<feature type="domain" description="YTH" evidence="2">
    <location>
        <begin position="85"/>
        <end position="110"/>
    </location>
</feature>
<dbReference type="GO" id="GO:0003723">
    <property type="term" value="F:RNA binding"/>
    <property type="evidence" value="ECO:0007669"/>
    <property type="project" value="InterPro"/>
</dbReference>
<dbReference type="Proteomes" id="UP000054166">
    <property type="component" value="Unassembled WGS sequence"/>
</dbReference>
<dbReference type="HOGENOM" id="CLU_2172013_0_0_1"/>
<dbReference type="PROSITE" id="PS50882">
    <property type="entry name" value="YTH"/>
    <property type="match status" value="1"/>
</dbReference>